<sequence>MRCIHYLGGAKNAPATTLRALNKPDRRTMPIGIVLSLVALLCSPYFAGAKESTQKRSGWELSFANGLLVFKQETTVHKTESEAKVAGTTAEQDPVSDVVLQGLSEDEQASLFLLATESRFHTEVSGIVARSILTQTFRNPGDDWLSGQYQFPLPENAAVDALKIRIGRREIIGQIQEKQKAKANFQQAKAAGKKASLVSQQRPNLFTTAVANIGPHEEVEIEIQFQQQVQFDAGEFRLRLPTTITPRFGGSFEFEEGLTQVAVQPNRFNFTLMLHAGLELDYLRSLHYAADTESYGNHQWRLTAKAGQAPDRDVEFVWRYKNQQPEILHFSESREDGEYGLLMLMPGMRAPEQTIARDITFVIDTSSSMGGPAIRQAKSALLSAIEQLNKEDSFNIVEFNSHADSLWTSMLPGSERNRRVAVDYVQQLEAEGGTNIYEALERALSVQRISDNLPQLVFITDGAIGYEDELLTRLNEQLGNARLFTVGIGAAPNSYFMVEAARAGRGTYTYIAQQDQVHSRMGELFDKLAQPVLKNIEIDLAVEAEIYPEPVPDLYLGEPLLISYKSPMAVTDIKVTGDSLTKPWQTVLTQEYAFQHSGIAKHWARQKITSLMRLQRTHQKSDTETRKRVLETALKHDLVSPYTSLIAIESQSTRYQSEDARMIANLPATALGSGQHLAIAIFLLVIAALLTLWHGMEFTVHKTKGRAYVAK</sequence>
<proteinExistence type="predicted"/>
<dbReference type="PROSITE" id="PS51468">
    <property type="entry name" value="VIT"/>
    <property type="match status" value="1"/>
</dbReference>
<evidence type="ECO:0000256" key="1">
    <source>
        <dbReference type="SAM" id="Phobius"/>
    </source>
</evidence>
<dbReference type="SUPFAM" id="SSF53300">
    <property type="entry name" value="vWA-like"/>
    <property type="match status" value="1"/>
</dbReference>
<keyword evidence="1" id="KW-1133">Transmembrane helix</keyword>
<dbReference type="Pfam" id="PF13768">
    <property type="entry name" value="VWA_3"/>
    <property type="match status" value="1"/>
</dbReference>
<dbReference type="SMART" id="SM00609">
    <property type="entry name" value="VIT"/>
    <property type="match status" value="1"/>
</dbReference>
<dbReference type="InterPro" id="IPR013694">
    <property type="entry name" value="VIT"/>
</dbReference>
<dbReference type="PROSITE" id="PS50234">
    <property type="entry name" value="VWFA"/>
    <property type="match status" value="1"/>
</dbReference>
<reference evidence="4" key="1">
    <citation type="submission" date="2023-01" db="EMBL/GenBank/DDBJ databases">
        <title>Complete genome sequence of Planctobacterium marinum strain Dej080120_11.</title>
        <authorList>
            <person name="Ueki S."/>
            <person name="Maruyama F."/>
        </authorList>
    </citation>
    <scope>NUCLEOTIDE SEQUENCE</scope>
    <source>
        <strain evidence="4">Dej080120_11</strain>
    </source>
</reference>
<evidence type="ECO:0000313" key="4">
    <source>
        <dbReference type="EMBL" id="BDX05934.1"/>
    </source>
</evidence>
<evidence type="ECO:0000259" key="3">
    <source>
        <dbReference type="PROSITE" id="PS51468"/>
    </source>
</evidence>
<evidence type="ECO:0000259" key="2">
    <source>
        <dbReference type="PROSITE" id="PS50234"/>
    </source>
</evidence>
<feature type="domain" description="VWFA" evidence="2">
    <location>
        <begin position="358"/>
        <end position="528"/>
    </location>
</feature>
<dbReference type="EMBL" id="AP027272">
    <property type="protein sequence ID" value="BDX05934.1"/>
    <property type="molecule type" value="Genomic_DNA"/>
</dbReference>
<feature type="transmembrane region" description="Helical" evidence="1">
    <location>
        <begin position="677"/>
        <end position="696"/>
    </location>
</feature>
<dbReference type="Gene3D" id="3.40.50.410">
    <property type="entry name" value="von Willebrand factor, type A domain"/>
    <property type="match status" value="1"/>
</dbReference>
<keyword evidence="1" id="KW-0812">Transmembrane</keyword>
<dbReference type="InterPro" id="IPR036465">
    <property type="entry name" value="vWFA_dom_sf"/>
</dbReference>
<protein>
    <submittedName>
        <fullName evidence="4">Marine proteobacterial sortase target protein</fullName>
    </submittedName>
</protein>
<name>A0AA48HII7_9ALTE</name>
<dbReference type="PANTHER" id="PTHR45737">
    <property type="entry name" value="VON WILLEBRAND FACTOR A DOMAIN-CONTAINING PROTEIN 5A"/>
    <property type="match status" value="1"/>
</dbReference>
<feature type="domain" description="VIT" evidence="3">
    <location>
        <begin position="99"/>
        <end position="227"/>
    </location>
</feature>
<dbReference type="PANTHER" id="PTHR45737:SF6">
    <property type="entry name" value="VON WILLEBRAND FACTOR A DOMAIN-CONTAINING PROTEIN 5A"/>
    <property type="match status" value="1"/>
</dbReference>
<dbReference type="InterPro" id="IPR002035">
    <property type="entry name" value="VWF_A"/>
</dbReference>
<gene>
    <name evidence="4" type="ORF">MACH26_14550</name>
</gene>
<keyword evidence="5" id="KW-1185">Reference proteome</keyword>
<dbReference type="Proteomes" id="UP001333710">
    <property type="component" value="Chromosome"/>
</dbReference>
<dbReference type="RefSeq" id="WP_338291945.1">
    <property type="nucleotide sequence ID" value="NZ_AP027272.1"/>
</dbReference>
<dbReference type="SMART" id="SM00327">
    <property type="entry name" value="VWA"/>
    <property type="match status" value="1"/>
</dbReference>
<accession>A0AA48HII7</accession>
<dbReference type="Pfam" id="PF08487">
    <property type="entry name" value="VIT"/>
    <property type="match status" value="1"/>
</dbReference>
<dbReference type="AlphaFoldDB" id="A0AA48HII7"/>
<dbReference type="KEGG" id="pmaw:MACH26_14550"/>
<keyword evidence="1" id="KW-0472">Membrane</keyword>
<organism evidence="4 5">
    <name type="scientific">Planctobacterium marinum</name>
    <dbReference type="NCBI Taxonomy" id="1631968"/>
    <lineage>
        <taxon>Bacteria</taxon>
        <taxon>Pseudomonadati</taxon>
        <taxon>Pseudomonadota</taxon>
        <taxon>Gammaproteobacteria</taxon>
        <taxon>Alteromonadales</taxon>
        <taxon>Alteromonadaceae</taxon>
        <taxon>Planctobacterium</taxon>
    </lineage>
</organism>
<evidence type="ECO:0000313" key="5">
    <source>
        <dbReference type="Proteomes" id="UP001333710"/>
    </source>
</evidence>